<evidence type="ECO:0000313" key="2">
    <source>
        <dbReference type="Proteomes" id="UP000008068"/>
    </source>
</evidence>
<organism evidence="2">
    <name type="scientific">Caenorhabditis brenneri</name>
    <name type="common">Nematode worm</name>
    <dbReference type="NCBI Taxonomy" id="135651"/>
    <lineage>
        <taxon>Eukaryota</taxon>
        <taxon>Metazoa</taxon>
        <taxon>Ecdysozoa</taxon>
        <taxon>Nematoda</taxon>
        <taxon>Chromadorea</taxon>
        <taxon>Rhabditida</taxon>
        <taxon>Rhabditina</taxon>
        <taxon>Rhabditomorpha</taxon>
        <taxon>Rhabditoidea</taxon>
        <taxon>Rhabditidae</taxon>
        <taxon>Peloderinae</taxon>
        <taxon>Caenorhabditis</taxon>
    </lineage>
</organism>
<dbReference type="OrthoDB" id="5807598at2759"/>
<dbReference type="AlphaFoldDB" id="G0NZR2"/>
<proteinExistence type="predicted"/>
<dbReference type="InParanoid" id="G0NZR2"/>
<accession>G0NZR2</accession>
<evidence type="ECO:0000313" key="1">
    <source>
        <dbReference type="EMBL" id="EGT41265.1"/>
    </source>
</evidence>
<gene>
    <name evidence="1" type="ORF">CAEBREN_29770</name>
</gene>
<keyword evidence="2" id="KW-1185">Reference proteome</keyword>
<sequence>MKFLHEISIKQLLALVVRAESNIEMPKMDLDTYWSLRDKFDPRPIL</sequence>
<dbReference type="HOGENOM" id="CLU_3191783_0_0_1"/>
<dbReference type="Proteomes" id="UP000008068">
    <property type="component" value="Unassembled WGS sequence"/>
</dbReference>
<reference evidence="2" key="1">
    <citation type="submission" date="2011-07" db="EMBL/GenBank/DDBJ databases">
        <authorList>
            <consortium name="Caenorhabditis brenneri Sequencing and Analysis Consortium"/>
            <person name="Wilson R.K."/>
        </authorList>
    </citation>
    <scope>NUCLEOTIDE SEQUENCE [LARGE SCALE GENOMIC DNA]</scope>
    <source>
        <strain evidence="2">PB2801</strain>
    </source>
</reference>
<name>G0NZR2_CAEBE</name>
<dbReference type="EMBL" id="GL379991">
    <property type="protein sequence ID" value="EGT41265.1"/>
    <property type="molecule type" value="Genomic_DNA"/>
</dbReference>
<protein>
    <submittedName>
        <fullName evidence="1">Uncharacterized protein</fullName>
    </submittedName>
</protein>